<feature type="active site" description="Nucleophile" evidence="9 10">
    <location>
        <position position="54"/>
    </location>
</feature>
<evidence type="ECO:0000259" key="17">
    <source>
        <dbReference type="Pfam" id="PF05201"/>
    </source>
</evidence>
<dbReference type="InterPro" id="IPR006151">
    <property type="entry name" value="Shikm_DH/Glu-tRNA_Rdtase"/>
</dbReference>
<comment type="similarity">
    <text evidence="2 9 14">Belongs to the glutamyl-tRNA reductase family.</text>
</comment>
<keyword evidence="4 9" id="KW-0521">NADP</keyword>
<dbReference type="InterPro" id="IPR036343">
    <property type="entry name" value="GluRdtase_N_sf"/>
</dbReference>
<dbReference type="GO" id="GO:0050661">
    <property type="term" value="F:NADP binding"/>
    <property type="evidence" value="ECO:0007669"/>
    <property type="project" value="InterPro"/>
</dbReference>
<sequence>METDFSLLLIGLNHKTAPVEIREKLSFSTAENYPLNKLRKPPYLFREAFFLSTCNRVEFIFVLNRAEKSLLLEEFANFIEKETGLSFEALRPYFYILEEDEVVRHLFEVACGLDSMVLGEPQILGQMKEAYKRALENKTSGLILNKLLHRAFFVAKRVRTETGIGGGAVSVSYAATQLAKKVLGSLRDKKVLLVGAGEMAELACQHLITAGVSEILIANRTLSKAVELAERFKGRAFSLEELPEILAEVDIVISSTGAPGFIITKAQLVPLLKARKFRPLFIIDIAVPRDVEPAVNELENIYLFDIDDLKEVVEENLKHRQKEALRAKTIIEEEVFKMRKWFDGLSLHPTIKRLAEKAEHIRKRELEKTLKRLKDLGEEEKEALDILTKSLTQKLLYYPIQFLKSGYHDEGRYAISLIREIYKLDEPWGEELSLQEQNQDLEENPLESHKASLFHEKKIFQ</sequence>
<dbReference type="Pfam" id="PF01488">
    <property type="entry name" value="Shikimate_DH"/>
    <property type="match status" value="1"/>
</dbReference>
<comment type="function">
    <text evidence="9">Catalyzes the NADPH-dependent reduction of glutamyl-tRNA(Glu) to glutamate 1-semialdehyde (GSA).</text>
</comment>
<comment type="domain">
    <text evidence="9">Possesses an unusual extended V-shaped dimeric structure with each monomer consisting of three distinct domains arranged along a curved 'spinal' alpha-helix. The N-terminal catalytic domain specifically recognizes the glutamate moiety of the substrate. The second domain is the NADPH-binding domain, and the third C-terminal domain is responsible for dimerization.</text>
</comment>
<accession>A0A832GKD4</accession>
<evidence type="ECO:0000256" key="10">
    <source>
        <dbReference type="PIRSR" id="PIRSR000445-1"/>
    </source>
</evidence>
<evidence type="ECO:0000259" key="16">
    <source>
        <dbReference type="Pfam" id="PF01488"/>
    </source>
</evidence>
<evidence type="ECO:0000256" key="13">
    <source>
        <dbReference type="PIRSR" id="PIRSR000445-4"/>
    </source>
</evidence>
<dbReference type="InterPro" id="IPR015895">
    <property type="entry name" value="4pyrrol_synth_GluRdtase_N"/>
</dbReference>
<evidence type="ECO:0000256" key="11">
    <source>
        <dbReference type="PIRSR" id="PIRSR000445-2"/>
    </source>
</evidence>
<dbReference type="PIRSF" id="PIRSF000445">
    <property type="entry name" value="4pyrrol_synth_GluRdtase"/>
    <property type="match status" value="1"/>
</dbReference>
<feature type="binding site" evidence="9 12">
    <location>
        <begin position="195"/>
        <end position="200"/>
    </location>
    <ligand>
        <name>NADP(+)</name>
        <dbReference type="ChEBI" id="CHEBI:58349"/>
    </ligand>
</feature>
<reference evidence="18" key="1">
    <citation type="journal article" date="2020" name="mSystems">
        <title>Genome- and Community-Level Interaction Insights into Carbon Utilization and Element Cycling Functions of Hydrothermarchaeota in Hydrothermal Sediment.</title>
        <authorList>
            <person name="Zhou Z."/>
            <person name="Liu Y."/>
            <person name="Xu W."/>
            <person name="Pan J."/>
            <person name="Luo Z.H."/>
            <person name="Li M."/>
        </authorList>
    </citation>
    <scope>NUCLEOTIDE SEQUENCE [LARGE SCALE GENOMIC DNA]</scope>
    <source>
        <strain evidence="18">SpSt-605</strain>
    </source>
</reference>
<comment type="miscellaneous">
    <text evidence="9">During catalysis, the active site Cys acts as a nucleophile attacking the alpha-carbonyl group of tRNA-bound glutamate with the formation of a thioester intermediate between enzyme and glutamate, and the concomitant release of tRNA(Glu). The thioester intermediate is finally reduced by direct hydride transfer from NADPH, to form the product GSA.</text>
</comment>
<dbReference type="Pfam" id="PF00745">
    <property type="entry name" value="GlutR_dimer"/>
    <property type="match status" value="1"/>
</dbReference>
<evidence type="ECO:0000256" key="12">
    <source>
        <dbReference type="PIRSR" id="PIRSR000445-3"/>
    </source>
</evidence>
<dbReference type="InterPro" id="IPR036291">
    <property type="entry name" value="NAD(P)-bd_dom_sf"/>
</dbReference>
<dbReference type="PANTHER" id="PTHR43013">
    <property type="entry name" value="GLUTAMYL-TRNA REDUCTASE"/>
    <property type="match status" value="1"/>
</dbReference>
<dbReference type="InterPro" id="IPR018214">
    <property type="entry name" value="GluRdtase_CS"/>
</dbReference>
<evidence type="ECO:0000256" key="14">
    <source>
        <dbReference type="RuleBase" id="RU000584"/>
    </source>
</evidence>
<gene>
    <name evidence="9" type="primary">hemA</name>
    <name evidence="18" type="ORF">ENT73_02195</name>
</gene>
<evidence type="ECO:0000256" key="2">
    <source>
        <dbReference type="ARBA" id="ARBA00005916"/>
    </source>
</evidence>
<keyword evidence="5 9" id="KW-0560">Oxidoreductase</keyword>
<dbReference type="FunFam" id="3.40.50.720:FF:000031">
    <property type="entry name" value="Glutamyl-tRNA reductase"/>
    <property type="match status" value="1"/>
</dbReference>
<evidence type="ECO:0000256" key="3">
    <source>
        <dbReference type="ARBA" id="ARBA00012970"/>
    </source>
</evidence>
<feature type="binding site" evidence="9 11">
    <location>
        <position position="115"/>
    </location>
    <ligand>
        <name>substrate</name>
    </ligand>
</feature>
<evidence type="ECO:0000256" key="1">
    <source>
        <dbReference type="ARBA" id="ARBA00005059"/>
    </source>
</evidence>
<comment type="catalytic activity">
    <reaction evidence="7 9 14">
        <text>(S)-4-amino-5-oxopentanoate + tRNA(Glu) + NADP(+) = L-glutamyl-tRNA(Glu) + NADPH + H(+)</text>
        <dbReference type="Rhea" id="RHEA:12344"/>
        <dbReference type="Rhea" id="RHEA-COMP:9663"/>
        <dbReference type="Rhea" id="RHEA-COMP:9680"/>
        <dbReference type="ChEBI" id="CHEBI:15378"/>
        <dbReference type="ChEBI" id="CHEBI:57501"/>
        <dbReference type="ChEBI" id="CHEBI:57783"/>
        <dbReference type="ChEBI" id="CHEBI:58349"/>
        <dbReference type="ChEBI" id="CHEBI:78442"/>
        <dbReference type="ChEBI" id="CHEBI:78520"/>
        <dbReference type="EC" id="1.2.1.70"/>
    </reaction>
</comment>
<feature type="domain" description="Glutamyl-tRNA reductase N-terminal" evidence="17">
    <location>
        <begin position="10"/>
        <end position="162"/>
    </location>
</feature>
<evidence type="ECO:0000256" key="4">
    <source>
        <dbReference type="ARBA" id="ARBA00022857"/>
    </source>
</evidence>
<dbReference type="EC" id="1.2.1.70" evidence="3 9"/>
<dbReference type="SUPFAM" id="SSF51735">
    <property type="entry name" value="NAD(P)-binding Rossmann-fold domains"/>
    <property type="match status" value="1"/>
</dbReference>
<feature type="site" description="Important for activity" evidence="9 13">
    <location>
        <position position="105"/>
    </location>
</feature>
<dbReference type="PANTHER" id="PTHR43013:SF1">
    <property type="entry name" value="GLUTAMYL-TRNA REDUCTASE"/>
    <property type="match status" value="1"/>
</dbReference>
<evidence type="ECO:0000256" key="8">
    <source>
        <dbReference type="ARBA" id="ARBA00068659"/>
    </source>
</evidence>
<feature type="domain" description="Tetrapyrrole biosynthesis glutamyl-tRNA reductase dimerisation" evidence="15">
    <location>
        <begin position="326"/>
        <end position="424"/>
    </location>
</feature>
<dbReference type="CDD" id="cd05213">
    <property type="entry name" value="NAD_bind_Glutamyl_tRNA_reduct"/>
    <property type="match status" value="1"/>
</dbReference>
<evidence type="ECO:0000259" key="15">
    <source>
        <dbReference type="Pfam" id="PF00745"/>
    </source>
</evidence>
<feature type="binding site" evidence="9 11">
    <location>
        <begin position="120"/>
        <end position="122"/>
    </location>
    <ligand>
        <name>substrate</name>
    </ligand>
</feature>
<dbReference type="Gene3D" id="3.30.460.30">
    <property type="entry name" value="Glutamyl-tRNA reductase, N-terminal domain"/>
    <property type="match status" value="1"/>
</dbReference>
<dbReference type="EMBL" id="DSZU01000031">
    <property type="protein sequence ID" value="HGV54888.1"/>
    <property type="molecule type" value="Genomic_DNA"/>
</dbReference>
<feature type="binding site" evidence="9 11">
    <location>
        <begin position="53"/>
        <end position="56"/>
    </location>
    <ligand>
        <name>substrate</name>
    </ligand>
</feature>
<dbReference type="FunFam" id="3.30.460.30:FF:000001">
    <property type="entry name" value="Glutamyl-tRNA reductase"/>
    <property type="match status" value="1"/>
</dbReference>
<name>A0A832GKD4_9BACT</name>
<organism evidence="18">
    <name type="scientific">Caldimicrobium thiodismutans</name>
    <dbReference type="NCBI Taxonomy" id="1653476"/>
    <lineage>
        <taxon>Bacteria</taxon>
        <taxon>Pseudomonadati</taxon>
        <taxon>Thermodesulfobacteriota</taxon>
        <taxon>Thermodesulfobacteria</taxon>
        <taxon>Thermodesulfobacteriales</taxon>
        <taxon>Thermodesulfobacteriaceae</taxon>
        <taxon>Caldimicrobium</taxon>
    </lineage>
</organism>
<comment type="subunit">
    <text evidence="9">Homodimer.</text>
</comment>
<feature type="binding site" evidence="9 11">
    <location>
        <position position="126"/>
    </location>
    <ligand>
        <name>substrate</name>
    </ligand>
</feature>
<comment type="caution">
    <text evidence="18">The sequence shown here is derived from an EMBL/GenBank/DDBJ whole genome shotgun (WGS) entry which is preliminary data.</text>
</comment>
<dbReference type="HAMAP" id="MF_00087">
    <property type="entry name" value="Glu_tRNA_reductase"/>
    <property type="match status" value="1"/>
</dbReference>
<feature type="domain" description="Quinate/shikimate 5-dehydrogenase/glutamyl-tRNA reductase" evidence="16">
    <location>
        <begin position="177"/>
        <end position="312"/>
    </location>
</feature>
<dbReference type="NCBIfam" id="TIGR01035">
    <property type="entry name" value="hemA"/>
    <property type="match status" value="1"/>
</dbReference>
<dbReference type="Gene3D" id="3.40.50.720">
    <property type="entry name" value="NAD(P)-binding Rossmann-like Domain"/>
    <property type="match status" value="1"/>
</dbReference>
<dbReference type="InterPro" id="IPR036453">
    <property type="entry name" value="GluRdtase_dimer_dom_sf"/>
</dbReference>
<dbReference type="PROSITE" id="PS00747">
    <property type="entry name" value="GLUTR"/>
    <property type="match status" value="1"/>
</dbReference>
<dbReference type="Pfam" id="PF05201">
    <property type="entry name" value="GlutR_N"/>
    <property type="match status" value="1"/>
</dbReference>
<evidence type="ECO:0000256" key="6">
    <source>
        <dbReference type="ARBA" id="ARBA00023244"/>
    </source>
</evidence>
<evidence type="ECO:0000256" key="9">
    <source>
        <dbReference type="HAMAP-Rule" id="MF_00087"/>
    </source>
</evidence>
<evidence type="ECO:0000256" key="5">
    <source>
        <dbReference type="ARBA" id="ARBA00023002"/>
    </source>
</evidence>
<dbReference type="SUPFAM" id="SSF69075">
    <property type="entry name" value="Glutamyl tRNA-reductase dimerization domain"/>
    <property type="match status" value="1"/>
</dbReference>
<protein>
    <recommendedName>
        <fullName evidence="8 9">Glutamyl-tRNA reductase</fullName>
        <shortName evidence="9">GluTR</shortName>
        <ecNumber evidence="3 9">1.2.1.70</ecNumber>
    </recommendedName>
</protein>
<evidence type="ECO:0000313" key="18">
    <source>
        <dbReference type="EMBL" id="HGV54888.1"/>
    </source>
</evidence>
<dbReference type="AlphaFoldDB" id="A0A832GKD4"/>
<evidence type="ECO:0000256" key="7">
    <source>
        <dbReference type="ARBA" id="ARBA00047464"/>
    </source>
</evidence>
<dbReference type="InterPro" id="IPR000343">
    <property type="entry name" value="4pyrrol_synth_GluRdtase"/>
</dbReference>
<comment type="pathway">
    <text evidence="1 9 14">Porphyrin-containing compound metabolism; protoporphyrin-IX biosynthesis; 5-aminolevulinate from L-glutamyl-tRNA(Glu): step 1/2.</text>
</comment>
<dbReference type="SUPFAM" id="SSF69742">
    <property type="entry name" value="Glutamyl tRNA-reductase catalytic, N-terminal domain"/>
    <property type="match status" value="1"/>
</dbReference>
<keyword evidence="6 9" id="KW-0627">Porphyrin biosynthesis</keyword>
<dbReference type="InterPro" id="IPR015896">
    <property type="entry name" value="4pyrrol_synth_GluRdtase_dimer"/>
</dbReference>
<proteinExistence type="inferred from homology"/>
<dbReference type="GO" id="GO:0019353">
    <property type="term" value="P:protoporphyrinogen IX biosynthetic process from glutamate"/>
    <property type="evidence" value="ECO:0007669"/>
    <property type="project" value="TreeGrafter"/>
</dbReference>
<dbReference type="UniPathway" id="UPA00251">
    <property type="reaction ID" value="UER00316"/>
</dbReference>
<dbReference type="GO" id="GO:0008883">
    <property type="term" value="F:glutamyl-tRNA reductase activity"/>
    <property type="evidence" value="ECO:0007669"/>
    <property type="project" value="UniProtKB-UniRule"/>
</dbReference>